<dbReference type="GeneID" id="81605053"/>
<gene>
    <name evidence="1" type="ORF">N7458_011428</name>
</gene>
<comment type="caution">
    <text evidence="1">The sequence shown here is derived from an EMBL/GenBank/DDBJ whole genome shotgun (WGS) entry which is preliminary data.</text>
</comment>
<sequence>MTYSKLDVHKWRHAVIVFTLPYTTNYANRSPADPSLLAEPSPCETVDYPLLPSQNYLAQSRFQIDIKMYPNTGQEPFRLVPFL</sequence>
<dbReference type="EMBL" id="JAPVEA010000009">
    <property type="protein sequence ID" value="KAJ5432272.1"/>
    <property type="molecule type" value="Genomic_DNA"/>
</dbReference>
<keyword evidence="2" id="KW-1185">Reference proteome</keyword>
<name>A0AAD6FWH5_9EURO</name>
<proteinExistence type="predicted"/>
<dbReference type="RefSeq" id="XP_056759564.1">
    <property type="nucleotide sequence ID" value="XM_056914810.1"/>
</dbReference>
<reference evidence="1" key="1">
    <citation type="submission" date="2022-12" db="EMBL/GenBank/DDBJ databases">
        <authorList>
            <person name="Petersen C."/>
        </authorList>
    </citation>
    <scope>NUCLEOTIDE SEQUENCE</scope>
    <source>
        <strain evidence="1">IBT 16125</strain>
    </source>
</reference>
<dbReference type="Proteomes" id="UP001213681">
    <property type="component" value="Unassembled WGS sequence"/>
</dbReference>
<evidence type="ECO:0000313" key="1">
    <source>
        <dbReference type="EMBL" id="KAJ5432272.1"/>
    </source>
</evidence>
<organism evidence="1 2">
    <name type="scientific">Penicillium daleae</name>
    <dbReference type="NCBI Taxonomy" id="63821"/>
    <lineage>
        <taxon>Eukaryota</taxon>
        <taxon>Fungi</taxon>
        <taxon>Dikarya</taxon>
        <taxon>Ascomycota</taxon>
        <taxon>Pezizomycotina</taxon>
        <taxon>Eurotiomycetes</taxon>
        <taxon>Eurotiomycetidae</taxon>
        <taxon>Eurotiales</taxon>
        <taxon>Aspergillaceae</taxon>
        <taxon>Penicillium</taxon>
    </lineage>
</organism>
<dbReference type="AlphaFoldDB" id="A0AAD6FWH5"/>
<evidence type="ECO:0000313" key="2">
    <source>
        <dbReference type="Proteomes" id="UP001213681"/>
    </source>
</evidence>
<accession>A0AAD6FWH5</accession>
<reference evidence="1" key="2">
    <citation type="journal article" date="2023" name="IMA Fungus">
        <title>Comparative genomic study of the Penicillium genus elucidates a diverse pangenome and 15 lateral gene transfer events.</title>
        <authorList>
            <person name="Petersen C."/>
            <person name="Sorensen T."/>
            <person name="Nielsen M.R."/>
            <person name="Sondergaard T.E."/>
            <person name="Sorensen J.L."/>
            <person name="Fitzpatrick D.A."/>
            <person name="Frisvad J.C."/>
            <person name="Nielsen K.L."/>
        </authorList>
    </citation>
    <scope>NUCLEOTIDE SEQUENCE</scope>
    <source>
        <strain evidence="1">IBT 16125</strain>
    </source>
</reference>
<protein>
    <submittedName>
        <fullName evidence="1">Uncharacterized protein</fullName>
    </submittedName>
</protein>